<evidence type="ECO:0000313" key="1">
    <source>
        <dbReference type="EMBL" id="MFI7876134.1"/>
    </source>
</evidence>
<comment type="caution">
    <text evidence="1">The sequence shown here is derived from an EMBL/GenBank/DDBJ whole genome shotgun (WGS) entry which is preliminary data.</text>
</comment>
<dbReference type="Gene3D" id="3.40.50.300">
    <property type="entry name" value="P-loop containing nucleotide triphosphate hydrolases"/>
    <property type="match status" value="1"/>
</dbReference>
<dbReference type="InterPro" id="IPR027417">
    <property type="entry name" value="P-loop_NTPase"/>
</dbReference>
<dbReference type="SUPFAM" id="SSF52540">
    <property type="entry name" value="P-loop containing nucleoside triphosphate hydrolases"/>
    <property type="match status" value="1"/>
</dbReference>
<dbReference type="PANTHER" id="PTHR47691">
    <property type="entry name" value="REGULATOR-RELATED"/>
    <property type="match status" value="1"/>
</dbReference>
<name>A0ABW8BM53_9ACTN</name>
<keyword evidence="2" id="KW-1185">Reference proteome</keyword>
<organism evidence="1 2">
    <name type="scientific">Streptomyces salinarius</name>
    <dbReference type="NCBI Taxonomy" id="2762598"/>
    <lineage>
        <taxon>Bacteria</taxon>
        <taxon>Bacillati</taxon>
        <taxon>Actinomycetota</taxon>
        <taxon>Actinomycetes</taxon>
        <taxon>Kitasatosporales</taxon>
        <taxon>Streptomycetaceae</taxon>
        <taxon>Streptomyces</taxon>
    </lineage>
</organism>
<reference evidence="1 2" key="1">
    <citation type="submission" date="2024-07" db="EMBL/GenBank/DDBJ databases">
        <title>Whole genome sequencing of Prodigiosin pigment-producing Streptomyces salinarius isolated from rhizosphere soil of Arachis hypogaea.</title>
        <authorList>
            <person name="Vidhya A."/>
            <person name="Ramya S."/>
        </authorList>
    </citation>
    <scope>NUCLEOTIDE SEQUENCE [LARGE SCALE GENOMIC DNA]</scope>
    <source>
        <strain evidence="1 2">VRMG2420</strain>
    </source>
</reference>
<dbReference type="PANTHER" id="PTHR47691:SF3">
    <property type="entry name" value="HTH-TYPE TRANSCRIPTIONAL REGULATOR RV0890C-RELATED"/>
    <property type="match status" value="1"/>
</dbReference>
<evidence type="ECO:0008006" key="3">
    <source>
        <dbReference type="Google" id="ProtNLM"/>
    </source>
</evidence>
<sequence length="1303" mass="139151">MYETARAALQELENDQVFERVALHVLRVRFPQLRITSSTGDLGRDAFGRPLFGENDQVVLWASLQQRWTDKLKSELVKNAKHSRRAKAIYVMNRSTNEITKEKWRQKARTEYGVEVEIVTLAELVTELETDGLRWVAELELGVRPRAPRRLSTWAQYIDALSVSVPGMTAPLVGREAEMQALRAALADTNPAARVVVVEGAGGVGKTRLAIEASKSVSAVLVAPTGVSLEAGAFTEAPVDAPLVVLIDDADRAPDLSGLPALLHDGRFDRVRLVLTVRPGRHLGVLQRWNIERWGGAVVPLRSLDRGGIDALVIGRGITNPAFRETVINMAQGNPLIAHAACEAGLAANRFDWPSAADLLRVTVGRRLPADDPAQEHRAAAVALAVLGTVTSGGDLAVLAGAVSTLPPEPHRLSVLLDELADAGLADSSPYSVRPALLAPVLLADALDPHARVRLDVDRVLQAVAGMAGLELDGQSVTSPGRHLEFGASRLGPQLNVLAQAAHDRADHVVGARLAAAVRALLPSEAHLGEWAAVVGLAGEVAVAAPTIFADLHEMLVKRWPPDPAPRLLDGGDPVAHYRYGLQHLGERFAQLAHRIGLDAVPSPVSLLLDVAWLMEPALHVENSDRREGVLRAIGQWCSAPAHVLPQQFDALFERRREVLRVIARWHRDRAAYPPQELDAGESAIRGPLSLARVLLGALQPLLRLTVESTGGTPESASTISLHAAVLPDRPETLTLLREALTLLAPLLDEPTMRSGEGLPVLHTLVSLPGQLRGEGARPMAFSGVPLASHAVAVLDIAAGEFTEQIAARWDSLPLAVRRSAAQAVLGPDPRPCSLAGAAEAGDAVAAVALADTRLGRLLVLQPLRSRAPWREALEDQQRAAQQLGSEMDLPEALRLLEETGPNVTGVAVSALPAFTRAVGAAAPDPQPAFERIAQAPMAGEDALLAGLAQRHPDAVWSWMEERVGDPRLAAAALSFAHEHPAREPRLFDLILQAASAASAAGGEGAARLAGSLTWHLVACNQPLAQRMAVLALLAEQCPAPALPTTLEVIGFLLQEARKSSLRIDTAVAAKYADGLRRRFSESDQIAATVDFDEDTAFGAAEIASSLPEEFAAVASGQLLAVDGRSGLPLAWKRSLEKLPPSARERLVIAFQRRMDEARAAAGVSARVDLTAAGVLTVLGNGTTAWADILRQWASGAPAQRRQAAAAVQHAWQDPLWAEIISVLLSTGVDAATKDALLAGVVLPGMTTDLPDALQPRREALSPLLTDLTATVRAFAADALHSLDVLEEEERRREADFDRGYRT</sequence>
<dbReference type="RefSeq" id="WP_399595130.1">
    <property type="nucleotide sequence ID" value="NZ_JBITPR010000067.1"/>
</dbReference>
<dbReference type="EMBL" id="JBITPR010000067">
    <property type="protein sequence ID" value="MFI7876134.1"/>
    <property type="molecule type" value="Genomic_DNA"/>
</dbReference>
<accession>A0ABW8BM53</accession>
<proteinExistence type="predicted"/>
<gene>
    <name evidence="1" type="ORF">AB4829_36770</name>
</gene>
<protein>
    <recommendedName>
        <fullName evidence="3">ATP-binding protein</fullName>
    </recommendedName>
</protein>
<dbReference type="Proteomes" id="UP001614264">
    <property type="component" value="Unassembled WGS sequence"/>
</dbReference>
<evidence type="ECO:0000313" key="2">
    <source>
        <dbReference type="Proteomes" id="UP001614264"/>
    </source>
</evidence>